<keyword evidence="3" id="KW-1185">Reference proteome</keyword>
<reference evidence="2 3" key="1">
    <citation type="journal article" date="2015" name="Fungal Genet. Biol.">
        <title>Evolution of novel wood decay mechanisms in Agaricales revealed by the genome sequences of Fistulina hepatica and Cylindrobasidium torrendii.</title>
        <authorList>
            <person name="Floudas D."/>
            <person name="Held B.W."/>
            <person name="Riley R."/>
            <person name="Nagy L.G."/>
            <person name="Koehler G."/>
            <person name="Ransdell A.S."/>
            <person name="Younus H."/>
            <person name="Chow J."/>
            <person name="Chiniquy J."/>
            <person name="Lipzen A."/>
            <person name="Tritt A."/>
            <person name="Sun H."/>
            <person name="Haridas S."/>
            <person name="LaButti K."/>
            <person name="Ohm R.A."/>
            <person name="Kues U."/>
            <person name="Blanchette R.A."/>
            <person name="Grigoriev I.V."/>
            <person name="Minto R.E."/>
            <person name="Hibbett D.S."/>
        </authorList>
    </citation>
    <scope>NUCLEOTIDE SEQUENCE [LARGE SCALE GENOMIC DNA]</scope>
    <source>
        <strain evidence="2 3">FP15055 ss-10</strain>
    </source>
</reference>
<feature type="region of interest" description="Disordered" evidence="1">
    <location>
        <begin position="86"/>
        <end position="110"/>
    </location>
</feature>
<name>A0A0D7ASC8_9AGAR</name>
<dbReference type="AlphaFoldDB" id="A0A0D7ASC8"/>
<evidence type="ECO:0000256" key="1">
    <source>
        <dbReference type="SAM" id="MobiDB-lite"/>
    </source>
</evidence>
<evidence type="ECO:0000313" key="2">
    <source>
        <dbReference type="EMBL" id="KIY60729.1"/>
    </source>
</evidence>
<organism evidence="2 3">
    <name type="scientific">Cylindrobasidium torrendii FP15055 ss-10</name>
    <dbReference type="NCBI Taxonomy" id="1314674"/>
    <lineage>
        <taxon>Eukaryota</taxon>
        <taxon>Fungi</taxon>
        <taxon>Dikarya</taxon>
        <taxon>Basidiomycota</taxon>
        <taxon>Agaricomycotina</taxon>
        <taxon>Agaricomycetes</taxon>
        <taxon>Agaricomycetidae</taxon>
        <taxon>Agaricales</taxon>
        <taxon>Marasmiineae</taxon>
        <taxon>Physalacriaceae</taxon>
        <taxon>Cylindrobasidium</taxon>
    </lineage>
</organism>
<dbReference type="EMBL" id="KN881314">
    <property type="protein sequence ID" value="KIY60729.1"/>
    <property type="molecule type" value="Genomic_DNA"/>
</dbReference>
<feature type="region of interest" description="Disordered" evidence="1">
    <location>
        <begin position="154"/>
        <end position="177"/>
    </location>
</feature>
<gene>
    <name evidence="2" type="ORF">CYLTODRAFT_460482</name>
</gene>
<proteinExistence type="predicted"/>
<dbReference type="Proteomes" id="UP000054007">
    <property type="component" value="Unassembled WGS sequence"/>
</dbReference>
<accession>A0A0D7ASC8</accession>
<evidence type="ECO:0000313" key="3">
    <source>
        <dbReference type="Proteomes" id="UP000054007"/>
    </source>
</evidence>
<protein>
    <submittedName>
        <fullName evidence="2">Uncharacterized protein</fullName>
    </submittedName>
</protein>
<sequence length="243" mass="26354">MQSTSRQEHSGCDSLPLAARGLAVADKQTADATLGFLPAASLSALALSGVFTALQRVDAEEPTPFDSSGIPLRATTPPRAVFLAAAERNSRSNPDPSSWRGPHSRAERTNGVWLPPTAHWAQVRAYLRFLGRGLRPLLPPRRSIRFPSLSSTSWSTELSNASNGSMPRPKTPHLSPKRLHSNLDVAVAFESPALQSDLQTDAQLESIERGEKPWPIAIEAYALIPSLPRIPSIIISLIHSHSR</sequence>